<dbReference type="PANTHER" id="PTHR43618">
    <property type="entry name" value="7-ALPHA-HYDROXYSTEROID DEHYDROGENASE"/>
    <property type="match status" value="1"/>
</dbReference>
<evidence type="ECO:0000313" key="5">
    <source>
        <dbReference type="Proteomes" id="UP001178288"/>
    </source>
</evidence>
<dbReference type="NCBIfam" id="NF005559">
    <property type="entry name" value="PRK07231.1"/>
    <property type="match status" value="1"/>
</dbReference>
<dbReference type="Pfam" id="PF13561">
    <property type="entry name" value="adh_short_C2"/>
    <property type="match status" value="1"/>
</dbReference>
<organism evidence="4 5">
    <name type="scientific">Neobacillus novalis</name>
    <dbReference type="NCBI Taxonomy" id="220687"/>
    <lineage>
        <taxon>Bacteria</taxon>
        <taxon>Bacillati</taxon>
        <taxon>Bacillota</taxon>
        <taxon>Bacilli</taxon>
        <taxon>Bacillales</taxon>
        <taxon>Bacillaceae</taxon>
        <taxon>Neobacillus</taxon>
    </lineage>
</organism>
<accession>A0AA95MHQ5</accession>
<comment type="similarity">
    <text evidence="1">Belongs to the short-chain dehydrogenases/reductases (SDR) family.</text>
</comment>
<dbReference type="KEGG" id="nnv:QNH39_15005"/>
<dbReference type="AlphaFoldDB" id="A0AA95MHQ5"/>
<dbReference type="InterPro" id="IPR052178">
    <property type="entry name" value="Sec_Metab_Biosynth_SDR"/>
</dbReference>
<dbReference type="Proteomes" id="UP001178288">
    <property type="component" value="Chromosome"/>
</dbReference>
<keyword evidence="5" id="KW-1185">Reference proteome</keyword>
<dbReference type="EMBL" id="CP126114">
    <property type="protein sequence ID" value="WHY83992.1"/>
    <property type="molecule type" value="Genomic_DNA"/>
</dbReference>
<dbReference type="RefSeq" id="WP_066088023.1">
    <property type="nucleotide sequence ID" value="NZ_CP126114.1"/>
</dbReference>
<dbReference type="PANTHER" id="PTHR43618:SF8">
    <property type="entry name" value="7ALPHA-HYDROXYSTEROID DEHYDROGENASE"/>
    <property type="match status" value="1"/>
</dbReference>
<dbReference type="InterPro" id="IPR002347">
    <property type="entry name" value="SDR_fam"/>
</dbReference>
<protein>
    <submittedName>
        <fullName evidence="4">SDR family oxidoreductase</fullName>
    </submittedName>
</protein>
<proteinExistence type="inferred from homology"/>
<keyword evidence="2" id="KW-0521">NADP</keyword>
<dbReference type="FunFam" id="3.40.50.720:FF:000240">
    <property type="entry name" value="SDR family oxidoreductase"/>
    <property type="match status" value="1"/>
</dbReference>
<dbReference type="PRINTS" id="PR00081">
    <property type="entry name" value="GDHRDH"/>
</dbReference>
<evidence type="ECO:0000256" key="1">
    <source>
        <dbReference type="ARBA" id="ARBA00006484"/>
    </source>
</evidence>
<dbReference type="InterPro" id="IPR020904">
    <property type="entry name" value="Sc_DH/Rdtase_CS"/>
</dbReference>
<dbReference type="PROSITE" id="PS00061">
    <property type="entry name" value="ADH_SHORT"/>
    <property type="match status" value="1"/>
</dbReference>
<dbReference type="PRINTS" id="PR00080">
    <property type="entry name" value="SDRFAMILY"/>
</dbReference>
<evidence type="ECO:0000313" key="4">
    <source>
        <dbReference type="EMBL" id="WHY83992.1"/>
    </source>
</evidence>
<dbReference type="InterPro" id="IPR036291">
    <property type="entry name" value="NAD(P)-bd_dom_sf"/>
</dbReference>
<dbReference type="Gene3D" id="3.40.50.720">
    <property type="entry name" value="NAD(P)-binding Rossmann-like Domain"/>
    <property type="match status" value="1"/>
</dbReference>
<name>A0AA95MHQ5_9BACI</name>
<sequence>MNVLELFKLEGKVAIITGGGQGLGKQIATALAEAGCNIVLCSRKIETCADTAYRLMNYDVKAKAYKCDITKEEEIQSLIDNVIKEFGKIDILVNNSGTNWAAPVEEMPLVGWEKVIKVNLTGTFLTAKIIGKKMIEQGFGKIINISSCAGLRVDPPEILDAVGYSTSKAAVVHLTKDLAMKWGKHGINVNALAPGYFPTKMTMAFLEEKGEMVMERSPLKRIGDDNSLKGAAIFLASDASDFVTGQVLAVDGGFSL</sequence>
<evidence type="ECO:0000256" key="2">
    <source>
        <dbReference type="ARBA" id="ARBA00022857"/>
    </source>
</evidence>
<evidence type="ECO:0000256" key="3">
    <source>
        <dbReference type="ARBA" id="ARBA00023002"/>
    </source>
</evidence>
<dbReference type="GO" id="GO:0005975">
    <property type="term" value="P:carbohydrate metabolic process"/>
    <property type="evidence" value="ECO:0007669"/>
    <property type="project" value="UniProtKB-ARBA"/>
</dbReference>
<keyword evidence="3" id="KW-0560">Oxidoreductase</keyword>
<dbReference type="SUPFAM" id="SSF51735">
    <property type="entry name" value="NAD(P)-binding Rossmann-fold domains"/>
    <property type="match status" value="1"/>
</dbReference>
<gene>
    <name evidence="4" type="ORF">QNH39_15005</name>
</gene>
<reference evidence="4" key="1">
    <citation type="submission" date="2023-05" db="EMBL/GenBank/DDBJ databases">
        <title>Comparative genomics of Bacillaceae isolates and their secondary metabolite potential.</title>
        <authorList>
            <person name="Song L."/>
            <person name="Nielsen L.J."/>
            <person name="Mohite O."/>
            <person name="Xu X."/>
            <person name="Weber T."/>
            <person name="Kovacs A.T."/>
        </authorList>
    </citation>
    <scope>NUCLEOTIDE SEQUENCE</scope>
    <source>
        <strain evidence="4">XLM17</strain>
    </source>
</reference>
<dbReference type="NCBIfam" id="NF006070">
    <property type="entry name" value="PRK08213.1"/>
    <property type="match status" value="1"/>
</dbReference>
<dbReference type="GO" id="GO:0016616">
    <property type="term" value="F:oxidoreductase activity, acting on the CH-OH group of donors, NAD or NADP as acceptor"/>
    <property type="evidence" value="ECO:0007669"/>
    <property type="project" value="UniProtKB-ARBA"/>
</dbReference>